<dbReference type="EMBL" id="KV017617">
    <property type="protein sequence ID" value="KZV17968.1"/>
    <property type="molecule type" value="Genomic_DNA"/>
</dbReference>
<accession>A0A2Z7A8C7</accession>
<dbReference type="AlphaFoldDB" id="A0A2Z7A8C7"/>
<name>A0A2Z7A8C7_9LAMI</name>
<sequence>MPVITLTTPSNGRNARRDASFSSYLSENEENFVLTLSGRKKTEDKEIDVFDAHRYFNEAGTNQASKIVKKDFPYVDLGKKDDAFDLSVKTRRWTSSPSILSESSCKSSCNSRNRLMHGVSRNQQPGKMNKRITFLDIIGCSCIGKDSNDSHDYVVENQKPENCNCVKCDEPGLRLNSDSHFSFPVFGPNPGNHEEDGTNKRKSLEVFGSPELDDMIYSRGLEKKFNMFAWNDVSSGRVVNRIKIPPISGGIDWGIDLDESFRESDASLETFETDSIPKSGGVSLSRLQGLGSLSGRRFYAPSEASVEWSVITASAADFSALSDSDGFTSASHIKTGKKVKNSSSIVETPKLFLSGCKNQKSVRVAGNVQKPNTKG</sequence>
<reference evidence="1 2" key="1">
    <citation type="journal article" date="2015" name="Proc. Natl. Acad. Sci. U.S.A.">
        <title>The resurrection genome of Boea hygrometrica: A blueprint for survival of dehydration.</title>
        <authorList>
            <person name="Xiao L."/>
            <person name="Yang G."/>
            <person name="Zhang L."/>
            <person name="Yang X."/>
            <person name="Zhao S."/>
            <person name="Ji Z."/>
            <person name="Zhou Q."/>
            <person name="Hu M."/>
            <person name="Wang Y."/>
            <person name="Chen M."/>
            <person name="Xu Y."/>
            <person name="Jin H."/>
            <person name="Xiao X."/>
            <person name="Hu G."/>
            <person name="Bao F."/>
            <person name="Hu Y."/>
            <person name="Wan P."/>
            <person name="Li L."/>
            <person name="Deng X."/>
            <person name="Kuang T."/>
            <person name="Xiang C."/>
            <person name="Zhu J.K."/>
            <person name="Oliver M.J."/>
            <person name="He Y."/>
        </authorList>
    </citation>
    <scope>NUCLEOTIDE SEQUENCE [LARGE SCALE GENOMIC DNA]</scope>
    <source>
        <strain evidence="2">cv. XS01</strain>
    </source>
</reference>
<organism evidence="1 2">
    <name type="scientific">Dorcoceras hygrometricum</name>
    <dbReference type="NCBI Taxonomy" id="472368"/>
    <lineage>
        <taxon>Eukaryota</taxon>
        <taxon>Viridiplantae</taxon>
        <taxon>Streptophyta</taxon>
        <taxon>Embryophyta</taxon>
        <taxon>Tracheophyta</taxon>
        <taxon>Spermatophyta</taxon>
        <taxon>Magnoliopsida</taxon>
        <taxon>eudicotyledons</taxon>
        <taxon>Gunneridae</taxon>
        <taxon>Pentapetalae</taxon>
        <taxon>asterids</taxon>
        <taxon>lamiids</taxon>
        <taxon>Lamiales</taxon>
        <taxon>Gesneriaceae</taxon>
        <taxon>Didymocarpoideae</taxon>
        <taxon>Trichosporeae</taxon>
        <taxon>Loxocarpinae</taxon>
        <taxon>Dorcoceras</taxon>
    </lineage>
</organism>
<dbReference type="Proteomes" id="UP000250235">
    <property type="component" value="Unassembled WGS sequence"/>
</dbReference>
<dbReference type="PANTHER" id="PTHR33781:SF4">
    <property type="entry name" value="PROTEIN PHYTOCHROME KINASE SUBSTRATE 1"/>
    <property type="match status" value="1"/>
</dbReference>
<protein>
    <submittedName>
        <fullName evidence="1">Protein PHYTOCHROME KINASE SUBSTRATE 2</fullName>
    </submittedName>
</protein>
<dbReference type="GO" id="GO:0016301">
    <property type="term" value="F:kinase activity"/>
    <property type="evidence" value="ECO:0007669"/>
    <property type="project" value="UniProtKB-KW"/>
</dbReference>
<evidence type="ECO:0000313" key="2">
    <source>
        <dbReference type="Proteomes" id="UP000250235"/>
    </source>
</evidence>
<gene>
    <name evidence="1" type="ORF">F511_31591</name>
</gene>
<dbReference type="GO" id="GO:0009638">
    <property type="term" value="P:phototropism"/>
    <property type="evidence" value="ECO:0007669"/>
    <property type="project" value="InterPro"/>
</dbReference>
<dbReference type="PANTHER" id="PTHR33781">
    <property type="entry name" value="PROTEIN PHYTOCHROME KINASE SUBSTRATE 1-RELATED"/>
    <property type="match status" value="1"/>
</dbReference>
<evidence type="ECO:0000313" key="1">
    <source>
        <dbReference type="EMBL" id="KZV17968.1"/>
    </source>
</evidence>
<keyword evidence="2" id="KW-1185">Reference proteome</keyword>
<dbReference type="OrthoDB" id="899541at2759"/>
<proteinExistence type="predicted"/>
<keyword evidence="1" id="KW-0808">Transferase</keyword>
<keyword evidence="1" id="KW-0418">Kinase</keyword>
<dbReference type="InterPro" id="IPR039615">
    <property type="entry name" value="PKS"/>
</dbReference>